<dbReference type="STRING" id="3750.A0A498I541"/>
<comment type="caution">
    <text evidence="3">The sequence shown here is derived from an EMBL/GenBank/DDBJ whole genome shotgun (WGS) entry which is preliminary data.</text>
</comment>
<feature type="compositionally biased region" description="Polar residues" evidence="1">
    <location>
        <begin position="229"/>
        <end position="240"/>
    </location>
</feature>
<dbReference type="Gene3D" id="1.10.8.270">
    <property type="entry name" value="putative rabgap domain of human tbc1 domain family member 14 like domains"/>
    <property type="match status" value="1"/>
</dbReference>
<dbReference type="PROSITE" id="PS50086">
    <property type="entry name" value="TBC_RABGAP"/>
    <property type="match status" value="1"/>
</dbReference>
<dbReference type="AlphaFoldDB" id="A0A498I541"/>
<feature type="region of interest" description="Disordered" evidence="1">
    <location>
        <begin position="147"/>
        <end position="166"/>
    </location>
</feature>
<dbReference type="SUPFAM" id="SSF47923">
    <property type="entry name" value="Ypt/Rab-GAP domain of gyp1p"/>
    <property type="match status" value="2"/>
</dbReference>
<feature type="compositionally biased region" description="Low complexity" evidence="1">
    <location>
        <begin position="183"/>
        <end position="193"/>
    </location>
</feature>
<evidence type="ECO:0000259" key="2">
    <source>
        <dbReference type="PROSITE" id="PS50086"/>
    </source>
</evidence>
<dbReference type="InterPro" id="IPR053277">
    <property type="entry name" value="Endomembrane_traffic_mod"/>
</dbReference>
<feature type="compositionally biased region" description="Basic and acidic residues" evidence="1">
    <location>
        <begin position="147"/>
        <end position="164"/>
    </location>
</feature>
<name>A0A498I541_MALDO</name>
<dbReference type="PANTHER" id="PTHR45005">
    <property type="match status" value="1"/>
</dbReference>
<evidence type="ECO:0000256" key="1">
    <source>
        <dbReference type="SAM" id="MobiDB-lite"/>
    </source>
</evidence>
<feature type="region of interest" description="Disordered" evidence="1">
    <location>
        <begin position="568"/>
        <end position="620"/>
    </location>
</feature>
<evidence type="ECO:0000313" key="4">
    <source>
        <dbReference type="Proteomes" id="UP000290289"/>
    </source>
</evidence>
<dbReference type="PANTHER" id="PTHR45005:SF2">
    <property type="entry name" value="PROTEIN HLB1"/>
    <property type="match status" value="1"/>
</dbReference>
<protein>
    <recommendedName>
        <fullName evidence="2">Rab-GAP TBC domain-containing protein</fullName>
    </recommendedName>
</protein>
<dbReference type="Gene3D" id="1.10.472.80">
    <property type="entry name" value="Ypt/Rab-GAP domain of gyp1p, domain 3"/>
    <property type="match status" value="1"/>
</dbReference>
<accession>A0A498I541</accession>
<dbReference type="Gene3D" id="1.25.40.10">
    <property type="entry name" value="Tetratricopeptide repeat domain"/>
    <property type="match status" value="2"/>
</dbReference>
<dbReference type="Pfam" id="PF00566">
    <property type="entry name" value="RabGAP-TBC"/>
    <property type="match status" value="1"/>
</dbReference>
<feature type="region of interest" description="Disordered" evidence="1">
    <location>
        <begin position="640"/>
        <end position="704"/>
    </location>
</feature>
<evidence type="ECO:0000313" key="3">
    <source>
        <dbReference type="EMBL" id="RXH78019.1"/>
    </source>
</evidence>
<feature type="compositionally biased region" description="Low complexity" evidence="1">
    <location>
        <begin position="679"/>
        <end position="695"/>
    </location>
</feature>
<feature type="compositionally biased region" description="Basic and acidic residues" evidence="1">
    <location>
        <begin position="598"/>
        <end position="620"/>
    </location>
</feature>
<sequence length="1054" mass="116431">MLFGGGADGWKWIVFAEASTGGGGGGGGGRSGSLIGGGVGGGSGFWSWTASSNVGLAVAVTAMAGIALAATVVYSRRGSLKSPWSRRRKKHALLPKQWKSLFTPDGKLTDGGLKFLKKVRSGGVDPSIRAEVWPFLLGIYDVNSSKEERDSVKNQKRNEYENLRRQCRRILTQSDKSSKLKETSGNSSTESSGDFSQVLDSSDQGDVTSARRYISTEGGDQLPKDSDNPVGNQAVQTSESLEGDGEKSGVTCDDPYAADTESTDSDSSEETDITRPLLSTDVTEENYVDDKPKESSCLSNIENKPKVHSAEDFATWQRIIRLDAVRANDEWIIYSPSQADVSEMKAQRLAESVGLKDYDHLEPCRIFHASRLVGILEAYALYDPEIGYCQGMSDLLSPIISVLEEDHEAFWCFVGFMKKARHNFRLDEAGIRRQLGLVSKIIKCKDVPLYRHLEKLQAEDCFFVYRMVVVLFRRELSFEDTLCLWEVMWADQAAIRAGIAKSAWGRIRQRAPPTDDLLLYAIAASVLQRRKTIIEKYSSMEEIMRECNSMTGRLDVWKLLDDAHDLVKGLVPDPTTNPKPESESEPELETEPAPAPEPEMKPEPEAKPEPVPEAEARPEPLPEHELVVADAADPKVNEVVEDSIQSHSPGAAHPELKKDEGSRTFTMRELLSGLKNDQSNDVVNDSSSPYGYSEESPQEQHSEQNNAAMELINSVTGTDDDGRSRQRVLTFAAKRYASTIERNPDDYDALYNWALVLQESADNVSPDSTNPSKDALLEEACRKYDEATRLCPTLHDAFYNWAIAISDRAKMRGRTKEAEELWKQATKNYEKAVLLNWNSPQALNNWGLALQELSAIVPAREKQTIVRSAISKFRAAIQLQFDFHRAIYNLGTVLYGLAEDTLRTGGSGHPKEVSPNELYSQSAIYIAAAHALKPNYNVYSSALRLVRSMLPLPYLKVGYLTAPPAGKPIAPHSDWKRSEFILNNEGLRQVSKSEAKHVPQGISGRSVEAAIKVDVPDIVSVSACGDLTLPPGAGLCIDTIHGPVYLVRNALHNR</sequence>
<feature type="compositionally biased region" description="Acidic residues" evidence="1">
    <location>
        <begin position="261"/>
        <end position="271"/>
    </location>
</feature>
<feature type="domain" description="Rab-GAP TBC" evidence="2">
    <location>
        <begin position="123"/>
        <end position="492"/>
    </location>
</feature>
<dbReference type="Proteomes" id="UP000290289">
    <property type="component" value="Chromosome 14"/>
</dbReference>
<dbReference type="InterPro" id="IPR000195">
    <property type="entry name" value="Rab-GAP-TBC_dom"/>
</dbReference>
<dbReference type="FunFam" id="1.10.472.80:FF:000014">
    <property type="entry name" value="GTPase-activating protein gyp7 isoform X1"/>
    <property type="match status" value="1"/>
</dbReference>
<dbReference type="Pfam" id="PF06552">
    <property type="entry name" value="TOM20_plant"/>
    <property type="match status" value="1"/>
</dbReference>
<gene>
    <name evidence="3" type="ORF">DVH24_039990</name>
</gene>
<dbReference type="InterPro" id="IPR011990">
    <property type="entry name" value="TPR-like_helical_dom_sf"/>
</dbReference>
<dbReference type="InterPro" id="IPR035969">
    <property type="entry name" value="Rab-GAP_TBC_sf"/>
</dbReference>
<dbReference type="SUPFAM" id="SSF48452">
    <property type="entry name" value="TPR-like"/>
    <property type="match status" value="1"/>
</dbReference>
<feature type="region of interest" description="Disordered" evidence="1">
    <location>
        <begin position="171"/>
        <end position="295"/>
    </location>
</feature>
<dbReference type="SMART" id="SM00164">
    <property type="entry name" value="TBC"/>
    <property type="match status" value="1"/>
</dbReference>
<proteinExistence type="predicted"/>
<reference evidence="3 4" key="1">
    <citation type="submission" date="2018-10" db="EMBL/GenBank/DDBJ databases">
        <title>A high-quality apple genome assembly.</title>
        <authorList>
            <person name="Hu J."/>
        </authorList>
    </citation>
    <scope>NUCLEOTIDE SEQUENCE [LARGE SCALE GENOMIC DNA]</scope>
    <source>
        <strain evidence="4">cv. HFTH1</strain>
        <tissue evidence="3">Young leaf</tissue>
    </source>
</reference>
<keyword evidence="4" id="KW-1185">Reference proteome</keyword>
<dbReference type="EMBL" id="RDQH01000340">
    <property type="protein sequence ID" value="RXH78019.1"/>
    <property type="molecule type" value="Genomic_DNA"/>
</dbReference>
<feature type="compositionally biased region" description="Polar residues" evidence="1">
    <location>
        <begin position="194"/>
        <end position="207"/>
    </location>
</feature>
<organism evidence="3 4">
    <name type="scientific">Malus domestica</name>
    <name type="common">Apple</name>
    <name type="synonym">Pyrus malus</name>
    <dbReference type="NCBI Taxonomy" id="3750"/>
    <lineage>
        <taxon>Eukaryota</taxon>
        <taxon>Viridiplantae</taxon>
        <taxon>Streptophyta</taxon>
        <taxon>Embryophyta</taxon>
        <taxon>Tracheophyta</taxon>
        <taxon>Spermatophyta</taxon>
        <taxon>Magnoliopsida</taxon>
        <taxon>eudicotyledons</taxon>
        <taxon>Gunneridae</taxon>
        <taxon>Pentapetalae</taxon>
        <taxon>rosids</taxon>
        <taxon>fabids</taxon>
        <taxon>Rosales</taxon>
        <taxon>Rosaceae</taxon>
        <taxon>Amygdaloideae</taxon>
        <taxon>Maleae</taxon>
        <taxon>Malus</taxon>
    </lineage>
</organism>
<dbReference type="FunFam" id="1.10.8.270:FF:000022">
    <property type="entry name" value="Ypt/Rab-GAP domain of gyp1p superfamily protein"/>
    <property type="match status" value="1"/>
</dbReference>